<dbReference type="NCBIfam" id="TIGR00585">
    <property type="entry name" value="mutl"/>
    <property type="match status" value="1"/>
</dbReference>
<evidence type="ECO:0000256" key="2">
    <source>
        <dbReference type="ARBA" id="ARBA00021975"/>
    </source>
</evidence>
<dbReference type="GO" id="GO:0030983">
    <property type="term" value="F:mismatched DNA binding"/>
    <property type="evidence" value="ECO:0007669"/>
    <property type="project" value="InterPro"/>
</dbReference>
<dbReference type="GO" id="GO:0006298">
    <property type="term" value="P:mismatch repair"/>
    <property type="evidence" value="ECO:0007669"/>
    <property type="project" value="UniProtKB-UniRule"/>
</dbReference>
<dbReference type="InterPro" id="IPR014721">
    <property type="entry name" value="Ribsml_uS5_D2-typ_fold_subgr"/>
</dbReference>
<dbReference type="GO" id="GO:0032300">
    <property type="term" value="C:mismatch repair complex"/>
    <property type="evidence" value="ECO:0007669"/>
    <property type="project" value="InterPro"/>
</dbReference>
<dbReference type="InterPro" id="IPR037198">
    <property type="entry name" value="MutL_C_sf"/>
</dbReference>
<dbReference type="GO" id="GO:0005524">
    <property type="term" value="F:ATP binding"/>
    <property type="evidence" value="ECO:0007669"/>
    <property type="project" value="InterPro"/>
</dbReference>
<evidence type="ECO:0000313" key="7">
    <source>
        <dbReference type="EMBL" id="MBC9811520.1"/>
    </source>
</evidence>
<evidence type="ECO:0000259" key="6">
    <source>
        <dbReference type="SMART" id="SM01340"/>
    </source>
</evidence>
<dbReference type="Gene3D" id="3.30.1540.20">
    <property type="entry name" value="MutL, C-terminal domain, dimerisation subdomain"/>
    <property type="match status" value="1"/>
</dbReference>
<dbReference type="Gene3D" id="3.30.230.10">
    <property type="match status" value="1"/>
</dbReference>
<evidence type="ECO:0000256" key="1">
    <source>
        <dbReference type="ARBA" id="ARBA00006082"/>
    </source>
</evidence>
<dbReference type="Gene3D" id="3.30.565.10">
    <property type="entry name" value="Histidine kinase-like ATPase, C-terminal domain"/>
    <property type="match status" value="1"/>
</dbReference>
<dbReference type="InterPro" id="IPR036890">
    <property type="entry name" value="HATPase_C_sf"/>
</dbReference>
<comment type="function">
    <text evidence="5">This protein is involved in the repair of mismatches in DNA. It is required for dam-dependent methyl-directed DNA mismatch repair. May act as a 'molecular matchmaker', a protein that promotes the formation of a stable complex between two or more DNA-binding proteins in an ATP-dependent manner without itself being part of a final effector complex.</text>
</comment>
<dbReference type="Pfam" id="PF08676">
    <property type="entry name" value="MutL_C"/>
    <property type="match status" value="1"/>
</dbReference>
<feature type="domain" description="DNA mismatch repair protein S5" evidence="6">
    <location>
        <begin position="209"/>
        <end position="327"/>
    </location>
</feature>
<dbReference type="FunFam" id="3.30.565.10:FF:000003">
    <property type="entry name" value="DNA mismatch repair endonuclease MutL"/>
    <property type="match status" value="1"/>
</dbReference>
<organism evidence="7 8">
    <name type="scientific">Taishania pollutisoli</name>
    <dbReference type="NCBI Taxonomy" id="2766479"/>
    <lineage>
        <taxon>Bacteria</taxon>
        <taxon>Pseudomonadati</taxon>
        <taxon>Bacteroidota</taxon>
        <taxon>Flavobacteriia</taxon>
        <taxon>Flavobacteriales</taxon>
        <taxon>Crocinitomicaceae</taxon>
        <taxon>Taishania</taxon>
    </lineage>
</organism>
<dbReference type="SMART" id="SM01340">
    <property type="entry name" value="DNA_mis_repair"/>
    <property type="match status" value="1"/>
</dbReference>
<keyword evidence="8" id="KW-1185">Reference proteome</keyword>
<dbReference type="PANTHER" id="PTHR10073">
    <property type="entry name" value="DNA MISMATCH REPAIR PROTEIN MLH, PMS, MUTL"/>
    <property type="match status" value="1"/>
</dbReference>
<dbReference type="InterPro" id="IPR042121">
    <property type="entry name" value="MutL_C_regsub"/>
</dbReference>
<dbReference type="InterPro" id="IPR020667">
    <property type="entry name" value="DNA_mismatch_repair_MutL"/>
</dbReference>
<comment type="caution">
    <text evidence="7">The sequence shown here is derived from an EMBL/GenBank/DDBJ whole genome shotgun (WGS) entry which is preliminary data.</text>
</comment>
<dbReference type="SUPFAM" id="SSF55874">
    <property type="entry name" value="ATPase domain of HSP90 chaperone/DNA topoisomerase II/histidine kinase"/>
    <property type="match status" value="1"/>
</dbReference>
<dbReference type="InterPro" id="IPR013507">
    <property type="entry name" value="DNA_mismatch_S5_2-like"/>
</dbReference>
<dbReference type="PANTHER" id="PTHR10073:SF12">
    <property type="entry name" value="DNA MISMATCH REPAIR PROTEIN MLH1"/>
    <property type="match status" value="1"/>
</dbReference>
<keyword evidence="7" id="KW-0378">Hydrolase</keyword>
<dbReference type="GO" id="GO:0016887">
    <property type="term" value="F:ATP hydrolysis activity"/>
    <property type="evidence" value="ECO:0007669"/>
    <property type="project" value="InterPro"/>
</dbReference>
<dbReference type="SUPFAM" id="SSF118116">
    <property type="entry name" value="DNA mismatch repair protein MutL"/>
    <property type="match status" value="1"/>
</dbReference>
<sequence>MQSIISVLPDHIANQIAAGEVIQRPASVVKELVENAIDAGAEKIQVHIKDAGKTLIQVIDDGKGMNVKDAELCFLRHATSKIHSADDLFALQTKGFRGEALASIAAIAHVILQTRQEGTDTGTRVLVEGSQVIEQEEVVCDKGTSFEVKNLFYNVPARRNFLKSNDVEFRHIKDEFERIALAHPNIHLILTHNGTEVYNLRSVVLRKRIVDIIGDRQNERLVPIHEETTIVRVSGYVVKPEYAKKTRGEQFLFVNNRYFRDGYFNNAVNRAFEGLIQPKTYPGYFLYFEIDPAKIDVNVHPTKTEIKFEEDKYIYSILISSIRQALGKYNIAPTLDFEREQSFDLPYHMHSQPVVQPQIQVNPNYNPFSQETKSIGKNSHSTEHKALNKHGFGENKSTQQDWAGFYNIDEIAEKQEEVQQAIELEEEGTQFDQFILRPPYIFFPAKTGLMVMHGKRAFERIVYNSMMKEFIVHPIASQTLLFPYEKEVSSGEQSTWESHNALLSRLGFESNIQENTLLLSAVPAVLEEEAINDCVDSILHNLSFAEIDKGEIAHILISNVARNAGKSKVISGNKEQVSNLVESLFQCEEHVYTPGGKLILKTIPLTDIHQLF</sequence>
<gene>
    <name evidence="5 7" type="primary">mutL</name>
    <name evidence="7" type="ORF">H9Y05_03445</name>
</gene>
<name>A0A8J6PIB8_9FLAO</name>
<dbReference type="SUPFAM" id="SSF54211">
    <property type="entry name" value="Ribosomal protein S5 domain 2-like"/>
    <property type="match status" value="1"/>
</dbReference>
<keyword evidence="4 5" id="KW-0234">DNA repair</keyword>
<reference evidence="7" key="1">
    <citation type="submission" date="2020-09" db="EMBL/GenBank/DDBJ databases">
        <title>Taishania pollutisoli gen. nov., sp. nov., Isolated from Tetrabromobisphenol A-Contaminated Soil.</title>
        <authorList>
            <person name="Chen Q."/>
        </authorList>
    </citation>
    <scope>NUCLEOTIDE SEQUENCE</scope>
    <source>
        <strain evidence="7">CZZ-1</strain>
    </source>
</reference>
<dbReference type="InterPro" id="IPR014762">
    <property type="entry name" value="DNA_mismatch_repair_CS"/>
</dbReference>
<dbReference type="Pfam" id="PF01119">
    <property type="entry name" value="DNA_mis_repair"/>
    <property type="match status" value="1"/>
</dbReference>
<comment type="similarity">
    <text evidence="1 5">Belongs to the DNA mismatch repair MutL/HexB family.</text>
</comment>
<dbReference type="CDD" id="cd00782">
    <property type="entry name" value="MutL_Trans"/>
    <property type="match status" value="1"/>
</dbReference>
<dbReference type="GO" id="GO:0004519">
    <property type="term" value="F:endonuclease activity"/>
    <property type="evidence" value="ECO:0007669"/>
    <property type="project" value="UniProtKB-KW"/>
</dbReference>
<dbReference type="AlphaFoldDB" id="A0A8J6PIB8"/>
<protein>
    <recommendedName>
        <fullName evidence="2 5">DNA mismatch repair protein MutL</fullName>
    </recommendedName>
</protein>
<evidence type="ECO:0000256" key="5">
    <source>
        <dbReference type="HAMAP-Rule" id="MF_00149"/>
    </source>
</evidence>
<dbReference type="RefSeq" id="WP_216713516.1">
    <property type="nucleotide sequence ID" value="NZ_JACVEL010000002.1"/>
</dbReference>
<keyword evidence="3 5" id="KW-0227">DNA damage</keyword>
<keyword evidence="7" id="KW-0540">Nuclease</keyword>
<evidence type="ECO:0000313" key="8">
    <source>
        <dbReference type="Proteomes" id="UP000652681"/>
    </source>
</evidence>
<dbReference type="InterPro" id="IPR002099">
    <property type="entry name" value="MutL/Mlh/PMS"/>
</dbReference>
<evidence type="ECO:0000256" key="3">
    <source>
        <dbReference type="ARBA" id="ARBA00022763"/>
    </source>
</evidence>
<dbReference type="CDD" id="cd16926">
    <property type="entry name" value="HATPase_MutL-MLH-PMS-like"/>
    <property type="match status" value="1"/>
</dbReference>
<accession>A0A8J6PIB8</accession>
<dbReference type="InterPro" id="IPR038973">
    <property type="entry name" value="MutL/Mlh/Pms-like"/>
</dbReference>
<dbReference type="Proteomes" id="UP000652681">
    <property type="component" value="Unassembled WGS sequence"/>
</dbReference>
<dbReference type="Gene3D" id="3.30.1370.100">
    <property type="entry name" value="MutL, C-terminal domain, regulatory subdomain"/>
    <property type="match status" value="1"/>
</dbReference>
<proteinExistence type="inferred from homology"/>
<evidence type="ECO:0000256" key="4">
    <source>
        <dbReference type="ARBA" id="ARBA00023204"/>
    </source>
</evidence>
<dbReference type="EMBL" id="JACVEL010000002">
    <property type="protein sequence ID" value="MBC9811520.1"/>
    <property type="molecule type" value="Genomic_DNA"/>
</dbReference>
<dbReference type="HAMAP" id="MF_00149">
    <property type="entry name" value="DNA_mis_repair"/>
    <property type="match status" value="1"/>
</dbReference>
<dbReference type="InterPro" id="IPR042120">
    <property type="entry name" value="MutL_C_dimsub"/>
</dbReference>
<dbReference type="GO" id="GO:0140664">
    <property type="term" value="F:ATP-dependent DNA damage sensor activity"/>
    <property type="evidence" value="ECO:0007669"/>
    <property type="project" value="InterPro"/>
</dbReference>
<keyword evidence="7" id="KW-0255">Endonuclease</keyword>
<dbReference type="InterPro" id="IPR014790">
    <property type="entry name" value="MutL_C"/>
</dbReference>
<dbReference type="PROSITE" id="PS00058">
    <property type="entry name" value="DNA_MISMATCH_REPAIR_1"/>
    <property type="match status" value="1"/>
</dbReference>
<dbReference type="Pfam" id="PF13589">
    <property type="entry name" value="HATPase_c_3"/>
    <property type="match status" value="1"/>
</dbReference>
<dbReference type="InterPro" id="IPR020568">
    <property type="entry name" value="Ribosomal_Su5_D2-typ_SF"/>
</dbReference>